<dbReference type="NCBIfam" id="NF033516">
    <property type="entry name" value="transpos_IS3"/>
    <property type="match status" value="1"/>
</dbReference>
<dbReference type="InterPro" id="IPR048020">
    <property type="entry name" value="Transpos_IS3"/>
</dbReference>
<dbReference type="SUPFAM" id="SSF53098">
    <property type="entry name" value="Ribonuclease H-like"/>
    <property type="match status" value="1"/>
</dbReference>
<comment type="caution">
    <text evidence="3">The sequence shown here is derived from an EMBL/GenBank/DDBJ whole genome shotgun (WGS) entry which is preliminary data.</text>
</comment>
<sequence>MKKKFTESQIVSAIKKQESGIATKEVCRELGISEATFYNWKAKYGGMEVSDVGKMRDLEKENAELKKMFAEMSLENRALKNLIEKKPLTPQEKREAVTYLTTEERLSNRKACKLMGISRTTCQYYPKQKDDSELQDALTWLTDKHAAIGFWQCCYRLWNKGHIWNHKRIYRVYTAMKLNIRRRAKRRLPERVKQPLTVPTTPNQVWSIDFMSDSLADGRKFRLLNVLDDFNRESLAIEVDTSLPCLRVIRVLNQIISRRGKPANIRTDNGPEFISHRLQEWCEENEIVLMYIQPGRPMQNAYIERKNGSIRRELLNTCIFHRLSEVRAHSESWRRDYNTERPHKALGYLSPVAYAELHGKEHEK</sequence>
<reference evidence="3 4" key="1">
    <citation type="submission" date="2022-10" db="EMBL/GenBank/DDBJ databases">
        <title>Chitinophaga nivalis PC15 sp. nov., isolated from Pyeongchang county, South Korea.</title>
        <authorList>
            <person name="Trinh H.N."/>
        </authorList>
    </citation>
    <scope>NUCLEOTIDE SEQUENCE [LARGE SCALE GENOMIC DNA]</scope>
    <source>
        <strain evidence="3 4">PC14</strain>
    </source>
</reference>
<dbReference type="PANTHER" id="PTHR47515">
    <property type="entry name" value="LOW CALCIUM RESPONSE LOCUS PROTEIN T"/>
    <property type="match status" value="1"/>
</dbReference>
<dbReference type="SUPFAM" id="SSF46689">
    <property type="entry name" value="Homeodomain-like"/>
    <property type="match status" value="1"/>
</dbReference>
<dbReference type="Gene3D" id="3.30.420.10">
    <property type="entry name" value="Ribonuclease H-like superfamily/Ribonuclease H"/>
    <property type="match status" value="1"/>
</dbReference>
<keyword evidence="4" id="KW-1185">Reference proteome</keyword>
<dbReference type="InterPro" id="IPR001584">
    <property type="entry name" value="Integrase_cat-core"/>
</dbReference>
<feature type="coiled-coil region" evidence="1">
    <location>
        <begin position="55"/>
        <end position="82"/>
    </location>
</feature>
<evidence type="ECO:0000256" key="1">
    <source>
        <dbReference type="SAM" id="Coils"/>
    </source>
</evidence>
<dbReference type="InterPro" id="IPR002514">
    <property type="entry name" value="Transposase_8"/>
</dbReference>
<dbReference type="Pfam" id="PF13683">
    <property type="entry name" value="rve_3"/>
    <property type="match status" value="1"/>
</dbReference>
<accession>A0ABT3IKM8</accession>
<dbReference type="Proteomes" id="UP001207742">
    <property type="component" value="Unassembled WGS sequence"/>
</dbReference>
<dbReference type="InterPro" id="IPR012337">
    <property type="entry name" value="RNaseH-like_sf"/>
</dbReference>
<evidence type="ECO:0000313" key="3">
    <source>
        <dbReference type="EMBL" id="MCW3484483.1"/>
    </source>
</evidence>
<feature type="domain" description="Integrase catalytic" evidence="2">
    <location>
        <begin position="198"/>
        <end position="359"/>
    </location>
</feature>
<dbReference type="InterPro" id="IPR036397">
    <property type="entry name" value="RNaseH_sf"/>
</dbReference>
<proteinExistence type="predicted"/>
<organism evidence="3 4">
    <name type="scientific">Chitinophaga nivalis</name>
    <dbReference type="NCBI Taxonomy" id="2991709"/>
    <lineage>
        <taxon>Bacteria</taxon>
        <taxon>Pseudomonadati</taxon>
        <taxon>Bacteroidota</taxon>
        <taxon>Chitinophagia</taxon>
        <taxon>Chitinophagales</taxon>
        <taxon>Chitinophagaceae</taxon>
        <taxon>Chitinophaga</taxon>
    </lineage>
</organism>
<dbReference type="PROSITE" id="PS50994">
    <property type="entry name" value="INTEGRASE"/>
    <property type="match status" value="1"/>
</dbReference>
<dbReference type="PANTHER" id="PTHR47515:SF2">
    <property type="entry name" value="INTEGRASE CORE DOMAIN PROTEIN"/>
    <property type="match status" value="1"/>
</dbReference>
<dbReference type="EMBL" id="JAPDNS010000001">
    <property type="protein sequence ID" value="MCW3484483.1"/>
    <property type="molecule type" value="Genomic_DNA"/>
</dbReference>
<name>A0ABT3IKM8_9BACT</name>
<dbReference type="Gene3D" id="1.10.10.60">
    <property type="entry name" value="Homeodomain-like"/>
    <property type="match status" value="1"/>
</dbReference>
<keyword evidence="1" id="KW-0175">Coiled coil</keyword>
<dbReference type="Pfam" id="PF01527">
    <property type="entry name" value="HTH_Tnp_1"/>
    <property type="match status" value="1"/>
</dbReference>
<evidence type="ECO:0000259" key="2">
    <source>
        <dbReference type="PROSITE" id="PS50994"/>
    </source>
</evidence>
<evidence type="ECO:0000313" key="4">
    <source>
        <dbReference type="Proteomes" id="UP001207742"/>
    </source>
</evidence>
<gene>
    <name evidence="3" type="ORF">OL497_11300</name>
</gene>
<dbReference type="InterPro" id="IPR009057">
    <property type="entry name" value="Homeodomain-like_sf"/>
</dbReference>
<protein>
    <submittedName>
        <fullName evidence="3">IS3 family transposase</fullName>
    </submittedName>
</protein>